<organism evidence="1 2">
    <name type="scientific">Acrobeloides nanus</name>
    <dbReference type="NCBI Taxonomy" id="290746"/>
    <lineage>
        <taxon>Eukaryota</taxon>
        <taxon>Metazoa</taxon>
        <taxon>Ecdysozoa</taxon>
        <taxon>Nematoda</taxon>
        <taxon>Chromadorea</taxon>
        <taxon>Rhabditida</taxon>
        <taxon>Tylenchina</taxon>
        <taxon>Cephalobomorpha</taxon>
        <taxon>Cephaloboidea</taxon>
        <taxon>Cephalobidae</taxon>
        <taxon>Acrobeloides</taxon>
    </lineage>
</organism>
<proteinExistence type="predicted"/>
<dbReference type="AlphaFoldDB" id="A0A914DLP1"/>
<dbReference type="Proteomes" id="UP000887540">
    <property type="component" value="Unplaced"/>
</dbReference>
<sequence>MRTNNSLEGCNNKFNGDLQSMHPSLWKFIDKLKDFDESVYSDMLQWIDEKEPYSSKHWQQVEAQKMAAVRSQPNV</sequence>
<reference evidence="2" key="1">
    <citation type="submission" date="2022-11" db="UniProtKB">
        <authorList>
            <consortium name="WormBaseParasite"/>
        </authorList>
    </citation>
    <scope>IDENTIFICATION</scope>
</reference>
<name>A0A914DLP1_9BILA</name>
<dbReference type="WBParaSite" id="ACRNAN_scaffold28409.g11794.t1">
    <property type="protein sequence ID" value="ACRNAN_scaffold28409.g11794.t1"/>
    <property type="gene ID" value="ACRNAN_scaffold28409.g11794"/>
</dbReference>
<protein>
    <submittedName>
        <fullName evidence="2">Uncharacterized protein</fullName>
    </submittedName>
</protein>
<evidence type="ECO:0000313" key="2">
    <source>
        <dbReference type="WBParaSite" id="ACRNAN_scaffold28409.g11794.t1"/>
    </source>
</evidence>
<keyword evidence="1" id="KW-1185">Reference proteome</keyword>
<evidence type="ECO:0000313" key="1">
    <source>
        <dbReference type="Proteomes" id="UP000887540"/>
    </source>
</evidence>
<accession>A0A914DLP1</accession>